<evidence type="ECO:0000313" key="3">
    <source>
        <dbReference type="Proteomes" id="UP000031971"/>
    </source>
</evidence>
<reference evidence="2 3" key="1">
    <citation type="submission" date="2015-01" db="EMBL/GenBank/DDBJ databases">
        <title>Genome Sequence of Magnetospirillum magnetotacticum Strain MS-1.</title>
        <authorList>
            <person name="Marinov G.K."/>
            <person name="Smalley M.D."/>
            <person name="DeSalvo G."/>
        </authorList>
    </citation>
    <scope>NUCLEOTIDE SEQUENCE [LARGE SCALE GENOMIC DNA]</scope>
    <source>
        <strain evidence="2 3">MS-1</strain>
    </source>
</reference>
<name>A0A0C2YJ07_PARME</name>
<dbReference type="STRING" id="272627.CCC_03911"/>
<keyword evidence="1" id="KW-0812">Transmembrane</keyword>
<comment type="caution">
    <text evidence="2">The sequence shown here is derived from an EMBL/GenBank/DDBJ whole genome shotgun (WGS) entry which is preliminary data.</text>
</comment>
<dbReference type="AlphaFoldDB" id="A0A0C2YJ07"/>
<protein>
    <submittedName>
        <fullName evidence="2">Uncharacterized protein</fullName>
    </submittedName>
</protein>
<organism evidence="2 3">
    <name type="scientific">Paramagnetospirillum magnetotacticum MS-1</name>
    <dbReference type="NCBI Taxonomy" id="272627"/>
    <lineage>
        <taxon>Bacteria</taxon>
        <taxon>Pseudomonadati</taxon>
        <taxon>Pseudomonadota</taxon>
        <taxon>Alphaproteobacteria</taxon>
        <taxon>Rhodospirillales</taxon>
        <taxon>Magnetospirillaceae</taxon>
        <taxon>Paramagnetospirillum</taxon>
    </lineage>
</organism>
<dbReference type="RefSeq" id="WP_009868835.1">
    <property type="nucleotide sequence ID" value="NZ_JXSL01000022.1"/>
</dbReference>
<proteinExistence type="predicted"/>
<keyword evidence="1" id="KW-1133">Transmembrane helix</keyword>
<dbReference type="OrthoDB" id="7267639at2"/>
<feature type="transmembrane region" description="Helical" evidence="1">
    <location>
        <begin position="184"/>
        <end position="206"/>
    </location>
</feature>
<gene>
    <name evidence="2" type="ORF">CCC_03911</name>
</gene>
<dbReference type="Proteomes" id="UP000031971">
    <property type="component" value="Unassembled WGS sequence"/>
</dbReference>
<keyword evidence="3" id="KW-1185">Reference proteome</keyword>
<dbReference type="EMBL" id="JXSL01000022">
    <property type="protein sequence ID" value="KIL99739.1"/>
    <property type="molecule type" value="Genomic_DNA"/>
</dbReference>
<evidence type="ECO:0000313" key="2">
    <source>
        <dbReference type="EMBL" id="KIL99739.1"/>
    </source>
</evidence>
<keyword evidence="1" id="KW-0472">Membrane</keyword>
<sequence>MPSDLTNLVNALVADDPLSTITAKASPELLEETVSRDTETAINDEMLLDEHGHTRGMKSYVVLPILESIGAWQRRYREALHTLQMTQDRVTAELSYEAERQRLNADRKAKETAALNEHTTQPRYKELANRVTVTDKRYKDMLAENRGKIPHGYSRLYYIVPLMLVGLSEWFINYPTFREAYAPFFAMAATVIIAISFAAASHFHGLGLKQRLRMFNKSVDHRERIQMIAVIGLVTFFFLVALGTVTYERYGFISAQFGLSNGLGPDVLGNGRATESVEGRLLQTVILNILVWFAGCLVSYFFHDPIPNFNEARLDAQRAQDELEKFDRQFIARKEQIAAQFFEAEAALDSRAREQSEQLRTIRGLRERLLNSRVNVLRAASQQINANLAAYRNALVTGATRQRRNLVFGPNKIGLTQFNTERLEFPAAELQAYFPES</sequence>
<feature type="transmembrane region" description="Helical" evidence="1">
    <location>
        <begin position="227"/>
        <end position="247"/>
    </location>
</feature>
<evidence type="ECO:0000256" key="1">
    <source>
        <dbReference type="SAM" id="Phobius"/>
    </source>
</evidence>
<feature type="transmembrane region" description="Helical" evidence="1">
    <location>
        <begin position="156"/>
        <end position="172"/>
    </location>
</feature>
<accession>A0A0C2YJ07</accession>
<feature type="transmembrane region" description="Helical" evidence="1">
    <location>
        <begin position="281"/>
        <end position="303"/>
    </location>
</feature>